<dbReference type="PROSITE" id="PS00012">
    <property type="entry name" value="PHOSPHOPANTETHEINE"/>
    <property type="match status" value="1"/>
</dbReference>
<evidence type="ECO:0000256" key="3">
    <source>
        <dbReference type="ARBA" id="ARBA00022553"/>
    </source>
</evidence>
<dbReference type="RefSeq" id="WP_212818327.1">
    <property type="nucleotide sequence ID" value="NZ_AP023359.1"/>
</dbReference>
<dbReference type="InterPro" id="IPR042099">
    <property type="entry name" value="ANL_N_sf"/>
</dbReference>
<dbReference type="EMBL" id="AP023359">
    <property type="protein sequence ID" value="BCJ69180.1"/>
    <property type="molecule type" value="Genomic_DNA"/>
</dbReference>
<evidence type="ECO:0000259" key="5">
    <source>
        <dbReference type="PROSITE" id="PS50075"/>
    </source>
</evidence>
<dbReference type="InterPro" id="IPR000873">
    <property type="entry name" value="AMP-dep_synth/lig_dom"/>
</dbReference>
<dbReference type="Pfam" id="PF13193">
    <property type="entry name" value="AMP-binding_C"/>
    <property type="match status" value="2"/>
</dbReference>
<dbReference type="Proteomes" id="UP000680866">
    <property type="component" value="Chromosome"/>
</dbReference>
<protein>
    <recommendedName>
        <fullName evidence="5">Carrier domain-containing protein</fullName>
    </recommendedName>
</protein>
<dbReference type="GO" id="GO:0005829">
    <property type="term" value="C:cytosol"/>
    <property type="evidence" value="ECO:0007669"/>
    <property type="project" value="TreeGrafter"/>
</dbReference>
<dbReference type="NCBIfam" id="TIGR01733">
    <property type="entry name" value="AA-adenyl-dom"/>
    <property type="match status" value="2"/>
</dbReference>
<dbReference type="Pfam" id="PF00550">
    <property type="entry name" value="PP-binding"/>
    <property type="match status" value="2"/>
</dbReference>
<keyword evidence="3" id="KW-0597">Phosphoprotein</keyword>
<dbReference type="Gene3D" id="2.30.38.10">
    <property type="entry name" value="Luciferase, Domain 3"/>
    <property type="match status" value="1"/>
</dbReference>
<dbReference type="Pfam" id="PF00501">
    <property type="entry name" value="AMP-binding"/>
    <property type="match status" value="2"/>
</dbReference>
<dbReference type="Pfam" id="PF00668">
    <property type="entry name" value="Condensation"/>
    <property type="match status" value="2"/>
</dbReference>
<accession>A0A810N839</accession>
<evidence type="ECO:0000313" key="6">
    <source>
        <dbReference type="EMBL" id="BCJ69180.1"/>
    </source>
</evidence>
<dbReference type="KEGG" id="pry:Prubr_62010"/>
<dbReference type="InterPro" id="IPR025110">
    <property type="entry name" value="AMP-bd_C"/>
</dbReference>
<evidence type="ECO:0000256" key="2">
    <source>
        <dbReference type="ARBA" id="ARBA00022450"/>
    </source>
</evidence>
<dbReference type="CDD" id="cd19531">
    <property type="entry name" value="LCL_NRPS-like"/>
    <property type="match status" value="2"/>
</dbReference>
<dbReference type="InterPro" id="IPR010071">
    <property type="entry name" value="AA_adenyl_dom"/>
</dbReference>
<dbReference type="GO" id="GO:0072330">
    <property type="term" value="P:monocarboxylic acid biosynthetic process"/>
    <property type="evidence" value="ECO:0007669"/>
    <property type="project" value="UniProtKB-ARBA"/>
</dbReference>
<comment type="cofactor">
    <cofactor evidence="1">
        <name>pantetheine 4'-phosphate</name>
        <dbReference type="ChEBI" id="CHEBI:47942"/>
    </cofactor>
</comment>
<dbReference type="GO" id="GO:0009239">
    <property type="term" value="P:enterobactin biosynthetic process"/>
    <property type="evidence" value="ECO:0007669"/>
    <property type="project" value="TreeGrafter"/>
</dbReference>
<feature type="region of interest" description="Disordered" evidence="4">
    <location>
        <begin position="2149"/>
        <end position="2170"/>
    </location>
</feature>
<dbReference type="InterPro" id="IPR036736">
    <property type="entry name" value="ACP-like_sf"/>
</dbReference>
<feature type="domain" description="Carrier" evidence="5">
    <location>
        <begin position="1008"/>
        <end position="1083"/>
    </location>
</feature>
<dbReference type="Gene3D" id="3.40.50.12780">
    <property type="entry name" value="N-terminal domain of ligase-like"/>
    <property type="match status" value="1"/>
</dbReference>
<name>A0A810N839_9ACTN</name>
<dbReference type="PANTHER" id="PTHR45527">
    <property type="entry name" value="NONRIBOSOMAL PEPTIDE SYNTHETASE"/>
    <property type="match status" value="1"/>
</dbReference>
<reference evidence="6" key="1">
    <citation type="submission" date="2020-08" db="EMBL/GenBank/DDBJ databases">
        <title>Whole genome shotgun sequence of Polymorphospora rubra NBRC 101157.</title>
        <authorList>
            <person name="Komaki H."/>
            <person name="Tamura T."/>
        </authorList>
    </citation>
    <scope>NUCLEOTIDE SEQUENCE</scope>
    <source>
        <strain evidence="6">NBRC 101157</strain>
    </source>
</reference>
<dbReference type="SUPFAM" id="SSF47336">
    <property type="entry name" value="ACP-like"/>
    <property type="match status" value="2"/>
</dbReference>
<proteinExistence type="predicted"/>
<dbReference type="InterPro" id="IPR045851">
    <property type="entry name" value="AMP-bd_C_sf"/>
</dbReference>
<dbReference type="SMART" id="SM00823">
    <property type="entry name" value="PKS_PP"/>
    <property type="match status" value="2"/>
</dbReference>
<dbReference type="SUPFAM" id="SSF52777">
    <property type="entry name" value="CoA-dependent acyltransferases"/>
    <property type="match status" value="4"/>
</dbReference>
<dbReference type="InterPro" id="IPR006162">
    <property type="entry name" value="Ppantetheine_attach_site"/>
</dbReference>
<feature type="compositionally biased region" description="Low complexity" evidence="4">
    <location>
        <begin position="2151"/>
        <end position="2170"/>
    </location>
</feature>
<dbReference type="FunFam" id="3.40.50.980:FF:000001">
    <property type="entry name" value="Non-ribosomal peptide synthetase"/>
    <property type="match status" value="1"/>
</dbReference>
<dbReference type="GO" id="GO:0031177">
    <property type="term" value="F:phosphopantetheine binding"/>
    <property type="evidence" value="ECO:0007669"/>
    <property type="project" value="InterPro"/>
</dbReference>
<dbReference type="FunFam" id="3.40.50.980:FF:000002">
    <property type="entry name" value="Enterobactin synthetase component F"/>
    <property type="match status" value="1"/>
</dbReference>
<dbReference type="PROSITE" id="PS50075">
    <property type="entry name" value="CARRIER"/>
    <property type="match status" value="2"/>
</dbReference>
<dbReference type="SUPFAM" id="SSF56801">
    <property type="entry name" value="Acetyl-CoA synthetase-like"/>
    <property type="match status" value="2"/>
</dbReference>
<dbReference type="InterPro" id="IPR023213">
    <property type="entry name" value="CAT-like_dom_sf"/>
</dbReference>
<dbReference type="GO" id="GO:0009366">
    <property type="term" value="C:enterobactin synthetase complex"/>
    <property type="evidence" value="ECO:0007669"/>
    <property type="project" value="TreeGrafter"/>
</dbReference>
<dbReference type="InterPro" id="IPR020845">
    <property type="entry name" value="AMP-binding_CS"/>
</dbReference>
<dbReference type="FunFam" id="1.10.1200.10:FF:000016">
    <property type="entry name" value="Non-ribosomal peptide synthase"/>
    <property type="match status" value="1"/>
</dbReference>
<dbReference type="NCBIfam" id="NF003417">
    <property type="entry name" value="PRK04813.1"/>
    <property type="match status" value="2"/>
</dbReference>
<dbReference type="GO" id="GO:0047527">
    <property type="term" value="F:2,3-dihydroxybenzoate-serine ligase activity"/>
    <property type="evidence" value="ECO:0007669"/>
    <property type="project" value="TreeGrafter"/>
</dbReference>
<dbReference type="InterPro" id="IPR020806">
    <property type="entry name" value="PKS_PP-bd"/>
</dbReference>
<dbReference type="Gene3D" id="3.40.50.980">
    <property type="match status" value="2"/>
</dbReference>
<keyword evidence="7" id="KW-1185">Reference proteome</keyword>
<keyword evidence="2" id="KW-0596">Phosphopantetheine</keyword>
<evidence type="ECO:0000256" key="4">
    <source>
        <dbReference type="SAM" id="MobiDB-lite"/>
    </source>
</evidence>
<dbReference type="FunFam" id="3.40.50.12780:FF:000012">
    <property type="entry name" value="Non-ribosomal peptide synthetase"/>
    <property type="match status" value="2"/>
</dbReference>
<dbReference type="PROSITE" id="PS00455">
    <property type="entry name" value="AMP_BINDING"/>
    <property type="match status" value="2"/>
</dbReference>
<dbReference type="Gene3D" id="3.30.559.30">
    <property type="entry name" value="Nonribosomal peptide synthetase, condensation domain"/>
    <property type="match status" value="2"/>
</dbReference>
<dbReference type="CDD" id="cd17646">
    <property type="entry name" value="A_NRPS_AB3403-like"/>
    <property type="match status" value="1"/>
</dbReference>
<evidence type="ECO:0000256" key="1">
    <source>
        <dbReference type="ARBA" id="ARBA00001957"/>
    </source>
</evidence>
<gene>
    <name evidence="6" type="ORF">Prubr_62010</name>
</gene>
<dbReference type="Gene3D" id="3.30.300.30">
    <property type="match status" value="2"/>
</dbReference>
<dbReference type="Gene3D" id="1.10.1200.10">
    <property type="entry name" value="ACP-like"/>
    <property type="match status" value="2"/>
</dbReference>
<dbReference type="InterPro" id="IPR001242">
    <property type="entry name" value="Condensation_dom"/>
</dbReference>
<dbReference type="GO" id="GO:0008610">
    <property type="term" value="P:lipid biosynthetic process"/>
    <property type="evidence" value="ECO:0007669"/>
    <property type="project" value="UniProtKB-ARBA"/>
</dbReference>
<organism evidence="6 7">
    <name type="scientific">Polymorphospora rubra</name>
    <dbReference type="NCBI Taxonomy" id="338584"/>
    <lineage>
        <taxon>Bacteria</taxon>
        <taxon>Bacillati</taxon>
        <taxon>Actinomycetota</taxon>
        <taxon>Actinomycetes</taxon>
        <taxon>Micromonosporales</taxon>
        <taxon>Micromonosporaceae</taxon>
        <taxon>Polymorphospora</taxon>
    </lineage>
</organism>
<dbReference type="FunFam" id="2.30.38.10:FF:000001">
    <property type="entry name" value="Non-ribosomal peptide synthetase PvdI"/>
    <property type="match status" value="1"/>
</dbReference>
<dbReference type="CDD" id="cd05930">
    <property type="entry name" value="A_NRPS"/>
    <property type="match status" value="1"/>
</dbReference>
<dbReference type="PANTHER" id="PTHR45527:SF1">
    <property type="entry name" value="FATTY ACID SYNTHASE"/>
    <property type="match status" value="1"/>
</dbReference>
<feature type="domain" description="Carrier" evidence="5">
    <location>
        <begin position="2060"/>
        <end position="2134"/>
    </location>
</feature>
<dbReference type="GO" id="GO:0043041">
    <property type="term" value="P:amino acid activation for nonribosomal peptide biosynthetic process"/>
    <property type="evidence" value="ECO:0007669"/>
    <property type="project" value="TreeGrafter"/>
</dbReference>
<evidence type="ECO:0000313" key="7">
    <source>
        <dbReference type="Proteomes" id="UP000680866"/>
    </source>
</evidence>
<dbReference type="FunFam" id="1.10.1200.10:FF:000005">
    <property type="entry name" value="Nonribosomal peptide synthetase 1"/>
    <property type="match status" value="1"/>
</dbReference>
<dbReference type="InterPro" id="IPR009081">
    <property type="entry name" value="PP-bd_ACP"/>
</dbReference>
<dbReference type="Gene3D" id="3.30.559.10">
    <property type="entry name" value="Chloramphenicol acetyltransferase-like domain"/>
    <property type="match status" value="2"/>
</dbReference>
<sequence length="2170" mass="230370">MTDAGVRTPSGGDGLSAVKRELLARLRKGNAPAAASRIPRAPGDEPGRLSFAQERVWLTSQLAGEVPAFNLGGAVRLRLPVEPDTLAVALAQVADRHDSLRTTVEVVDGRPRPVVAASVPVTIALQDLSGGPDPADGIEDRIREVILRPYRLDTAPLWRVELIRLAADDHVLVIGAHHLVTDAASIMYVLHELAFPDRRPALPVSYTDYAAWQRAEFDGGRHDDQSAFWRRKLAGLPPPLELPTDRPRPPEPDYAGATLVLTTPAATGEALRQLARAEDTTVYTVVLTALKVLLARQTGRTDIVVGTQVSGRSLPELQNLVGMFVNVVPVRTSLTPDGAAETVGFRDVLRRVRHNLAEAMAHQDVPFETLVRDLRGDADRSFPPLVQVACNMPVQDTDHPIGEEIPMPIAPGGSLLDLTVHVIPRPDASLEIQFEYASALFDAGTVARLAEQHRRLLAAVGADADADWRTVDLLGADARREALAAGTGAPAARTGLLPALVTAQAAATPDATAVEAAGGRLTYADLTAAADALAARLRSAGVRPGAVVALCLDRGLDLAVATLAAWRAGAAFLPLDTEHPPARWALLLETAGAPAVVADPERAEALRAVVPPGCAVAETADPAAAAGAGNPAGAAIVGAAEEPAADAPAYVMFTSGSTGRPKGVVVTHGAIANRVVWSVHTQKLGADDRVLAKTRVGFDAAVLEWFAPLVAGGTVVMAGPGLERDPAGLVRAVADTGATVLQLVPSVLRAMLDQPGWDRCTALRQVWSAGEPLDHALVRRLTDRLPVAVWNTYGPTECAIDVTAYAVPAGPRTGPVPIGGPVDGVRALVLDAYGQPTPPGVAGELCVGGAAVGGGYLGQPDLTAERFVPDPYGPPGARLYRTGDQVRRRADGVLEFVGRVDDQIKVNGVRVEPAEVRAALADHPRVRQCVVVGHTGPDNTRRLVAYLVADGDVDTAELREFLRGRLPEAMVPGVYVPLPALPLTPNGKVDRAALPAPDLSTVGVTYVAPVTDAEKAVAGAWADVLGVERVGLRDDFFALGGHSLQLGQLAVRLRERSGVEVSIRDLFAALTVRGHADLITAAGGETPPPVVPVAGTGPLPLSFGQRRLWFLDKLNPDSIEYLTPVFVPVPGPADADLVARTLRDLAARHEALRTRYVVVDGEPAQVVDPPGPVPLRVLDIPGEPTAAVFADDMSRGFDLEAGPVLRAVLARPAAGDAVLLLLIHHIACDGWSTAVLGREFAEIHATHRAGRPADLPDLPLRYADFASWQLSWLSGEVLDRQLDHWRDQLAGLPTLELPTDRVRPAVRDPRGGAVAFEVPVDVAGPVLAAGRARGASPFMTLLAAFAVLLSRYTGQRDLAVGSPVAGRPVPQLHDLVGVFINTLVLRLDLSGAPTFGELLDRVRATTMSAFAHQDLPFDRLVEEVRTDRDLSRNPLYDVLFDLHEDGHAGYVPTTGVRDAPLAARQDLGLIMRRHADGAVTGMLEFATALFDRPTVERMIDHYLRLLEQVAADPDVAVADLDPLTGAERDLLGAWNDTAHPVPAATLPDLLRRQAAATPDAPAVVFDGTTLTYAELDARTDRLAALLAARGAGPERFVAVAVPRSVELVVALVAVLKSGAAYVPVDPGYPADRIVYLIADARAELLLTTSVVVGVLPAVDTPVLVLDEPATAAALEAATATPTPAGPADPAYVIYTSGSTGRPKGVVVSHAGIVNRLLWMQDRYGLTADDRVLQKTPSSFDVSVWEFFWPLLTGATLVLARPEGHRDAAYLAGVIRDQRITTIHFVPSMLDAFLGHPGVADGTALRRVVCSGEALGPALRDRFFEVFDTELHNLYGPTEASVDVTSWQCAPGRPGEPVPIGHPVWNTRLYVLDAELRPVPPGVPGELYLAGIQLARGYLRRPDLTAERFVPDPHVAGERMYRTGDVARLRADGAVEYLGRADHQLKIRGYRVEPAEIQAVLTTHPGVREAVVVAVDRDGGPQLVAYWTPAGDPGPDGAAPAGPDGDELTDHCWEHLPEPMIPQLWVRLDSLPLTENGKVDRRALPAPELSATALTGTETVAPRTVAEERIAEIWTELLGIEVGVHHHFFAVGGHSILAVRLISRIAEEFDVELPLRLVFERATIAALAQAVEDEIRAEIDRLSDDEVAALSDDGAAPAAPADPDPAAGPAQ</sequence>